<protein>
    <submittedName>
        <fullName evidence="1">Cystatin-like protein</fullName>
    </submittedName>
</protein>
<name>A0A8T2LQY9_ASTMX</name>
<proteinExistence type="predicted"/>
<comment type="caution">
    <text evidence="1">The sequence shown here is derived from an EMBL/GenBank/DDBJ whole genome shotgun (WGS) entry which is preliminary data.</text>
</comment>
<dbReference type="Proteomes" id="UP000752171">
    <property type="component" value="Unassembled WGS sequence"/>
</dbReference>
<evidence type="ECO:0000313" key="2">
    <source>
        <dbReference type="Proteomes" id="UP000752171"/>
    </source>
</evidence>
<evidence type="ECO:0000313" key="1">
    <source>
        <dbReference type="EMBL" id="KAG9273890.1"/>
    </source>
</evidence>
<gene>
    <name evidence="1" type="ORF">AMEX_G10662</name>
</gene>
<reference evidence="1 2" key="1">
    <citation type="submission" date="2021-07" db="EMBL/GenBank/DDBJ databases">
        <authorList>
            <person name="Imarazene B."/>
            <person name="Zahm M."/>
            <person name="Klopp C."/>
            <person name="Cabau C."/>
            <person name="Beille S."/>
            <person name="Jouanno E."/>
            <person name="Castinel A."/>
            <person name="Lluch J."/>
            <person name="Gil L."/>
            <person name="Kuchtly C."/>
            <person name="Lopez Roques C."/>
            <person name="Donnadieu C."/>
            <person name="Parrinello H."/>
            <person name="Journot L."/>
            <person name="Du K."/>
            <person name="Schartl M."/>
            <person name="Retaux S."/>
            <person name="Guiguen Y."/>
        </authorList>
    </citation>
    <scope>NUCLEOTIDE SEQUENCE [LARGE SCALE GENOMIC DNA]</scope>
    <source>
        <strain evidence="1">Pach_M1</strain>
        <tissue evidence="1">Testis</tissue>
    </source>
</reference>
<dbReference type="AlphaFoldDB" id="A0A8T2LQY9"/>
<sequence>MCPVAKSESEYMQGQNCELIEAKARWFDCVVCKKREGGEYVDCALYKDKAKRIKMKDECDTYFRGGKTAMLQSPGHDDQKFGCVGCV</sequence>
<organism evidence="1 2">
    <name type="scientific">Astyanax mexicanus</name>
    <name type="common">Blind cave fish</name>
    <name type="synonym">Astyanax fasciatus mexicanus</name>
    <dbReference type="NCBI Taxonomy" id="7994"/>
    <lineage>
        <taxon>Eukaryota</taxon>
        <taxon>Metazoa</taxon>
        <taxon>Chordata</taxon>
        <taxon>Craniata</taxon>
        <taxon>Vertebrata</taxon>
        <taxon>Euteleostomi</taxon>
        <taxon>Actinopterygii</taxon>
        <taxon>Neopterygii</taxon>
        <taxon>Teleostei</taxon>
        <taxon>Ostariophysi</taxon>
        <taxon>Characiformes</taxon>
        <taxon>Characoidei</taxon>
        <taxon>Acestrorhamphidae</taxon>
        <taxon>Acestrorhamphinae</taxon>
        <taxon>Astyanax</taxon>
    </lineage>
</organism>
<accession>A0A8T2LQY9</accession>
<dbReference type="EMBL" id="JAICCE010000008">
    <property type="protein sequence ID" value="KAG9273890.1"/>
    <property type="molecule type" value="Genomic_DNA"/>
</dbReference>